<dbReference type="RefSeq" id="WP_209847000.1">
    <property type="nucleotide sequence ID" value="NZ_JAGGJV010000001.1"/>
</dbReference>
<reference evidence="2 3" key="1">
    <citation type="submission" date="2021-03" db="EMBL/GenBank/DDBJ databases">
        <title>Genomic Encyclopedia of Type Strains, Phase IV (KMG-IV): sequencing the most valuable type-strain genomes for metagenomic binning, comparative biology and taxonomic classification.</title>
        <authorList>
            <person name="Goeker M."/>
        </authorList>
    </citation>
    <scope>NUCLEOTIDE SEQUENCE [LARGE SCALE GENOMIC DNA]</scope>
    <source>
        <strain evidence="2 3">DSM 26427</strain>
    </source>
</reference>
<proteinExistence type="predicted"/>
<dbReference type="Proteomes" id="UP000823786">
    <property type="component" value="Unassembled WGS sequence"/>
</dbReference>
<evidence type="ECO:0000256" key="1">
    <source>
        <dbReference type="SAM" id="MobiDB-lite"/>
    </source>
</evidence>
<evidence type="ECO:0000313" key="2">
    <source>
        <dbReference type="EMBL" id="MBP1856928.1"/>
    </source>
</evidence>
<dbReference type="EMBL" id="JAGGJV010000001">
    <property type="protein sequence ID" value="MBP1856928.1"/>
    <property type="molecule type" value="Genomic_DNA"/>
</dbReference>
<gene>
    <name evidence="2" type="ORF">J2Z75_000408</name>
</gene>
<sequence>MSTISISQGRLLPITAARPAEYMPAETALASLIARVCAVRVLREHHIWEAVRILPHVAGLPEEMKQSPEFRRLMEREAFAAALRLIAQSCDRACAFRGLDPCGDHWVATLSVGTGLAENPRRERVKAQHRDPPAAMLIALLGSAAGKGKPFARRRRTTAATQKEMQND</sequence>
<organism evidence="2 3">
    <name type="scientific">Rhizobium herbae</name>
    <dbReference type="NCBI Taxonomy" id="508661"/>
    <lineage>
        <taxon>Bacteria</taxon>
        <taxon>Pseudomonadati</taxon>
        <taxon>Pseudomonadota</taxon>
        <taxon>Alphaproteobacteria</taxon>
        <taxon>Hyphomicrobiales</taxon>
        <taxon>Rhizobiaceae</taxon>
        <taxon>Rhizobium/Agrobacterium group</taxon>
        <taxon>Rhizobium</taxon>
    </lineage>
</organism>
<keyword evidence="3" id="KW-1185">Reference proteome</keyword>
<protein>
    <recommendedName>
        <fullName evidence="4">DUF982 domain-containing protein</fullName>
    </recommendedName>
</protein>
<comment type="caution">
    <text evidence="2">The sequence shown here is derived from an EMBL/GenBank/DDBJ whole genome shotgun (WGS) entry which is preliminary data.</text>
</comment>
<name>A0ABS4EG61_9HYPH</name>
<feature type="region of interest" description="Disordered" evidence="1">
    <location>
        <begin position="146"/>
        <end position="168"/>
    </location>
</feature>
<accession>A0ABS4EG61</accession>
<evidence type="ECO:0008006" key="4">
    <source>
        <dbReference type="Google" id="ProtNLM"/>
    </source>
</evidence>
<evidence type="ECO:0000313" key="3">
    <source>
        <dbReference type="Proteomes" id="UP000823786"/>
    </source>
</evidence>